<organism evidence="2 3">
    <name type="scientific">Nocardioides caeni</name>
    <dbReference type="NCBI Taxonomy" id="574700"/>
    <lineage>
        <taxon>Bacteria</taxon>
        <taxon>Bacillati</taxon>
        <taxon>Actinomycetota</taxon>
        <taxon>Actinomycetes</taxon>
        <taxon>Propionibacteriales</taxon>
        <taxon>Nocardioidaceae</taxon>
        <taxon>Nocardioides</taxon>
    </lineage>
</organism>
<proteinExistence type="predicted"/>
<evidence type="ECO:0000313" key="3">
    <source>
        <dbReference type="Proteomes" id="UP000307087"/>
    </source>
</evidence>
<evidence type="ECO:0000256" key="1">
    <source>
        <dbReference type="SAM" id="SignalP"/>
    </source>
</evidence>
<dbReference type="RefSeq" id="WP_136561740.1">
    <property type="nucleotide sequence ID" value="NZ_BAABLS010000001.1"/>
</dbReference>
<feature type="signal peptide" evidence="1">
    <location>
        <begin position="1"/>
        <end position="26"/>
    </location>
</feature>
<evidence type="ECO:0000313" key="2">
    <source>
        <dbReference type="EMBL" id="THV17805.1"/>
    </source>
</evidence>
<reference evidence="2 3" key="1">
    <citation type="journal article" date="2009" name="Int. J. Syst. Evol. Microbiol.">
        <title>Nocardioides caeni sp. nov., isolated from wastewater.</title>
        <authorList>
            <person name="Yoon J.H."/>
            <person name="Kang S.J."/>
            <person name="Park S."/>
            <person name="Kim W."/>
            <person name="Oh T.K."/>
        </authorList>
    </citation>
    <scope>NUCLEOTIDE SEQUENCE [LARGE SCALE GENOMIC DNA]</scope>
    <source>
        <strain evidence="2 3">DSM 23134</strain>
    </source>
</reference>
<keyword evidence="3" id="KW-1185">Reference proteome</keyword>
<keyword evidence="1" id="KW-0732">Signal</keyword>
<gene>
    <name evidence="2" type="ORF">E9934_04895</name>
</gene>
<dbReference type="Proteomes" id="UP000307087">
    <property type="component" value="Unassembled WGS sequence"/>
</dbReference>
<dbReference type="EMBL" id="STGW01000002">
    <property type="protein sequence ID" value="THV17805.1"/>
    <property type="molecule type" value="Genomic_DNA"/>
</dbReference>
<accession>A0A4S8NMI7</accession>
<name>A0A4S8NMI7_9ACTN</name>
<sequence length="153" mass="15832">MSAASMARTGAPAVLTALLLSLSACGGGDEPGADSGPGPGQPETVEEVAIAFAESSSCEELERFLATEAESDRVDFDSCDDSQYSGPGSVGGNIITYAHNDDCTVVETESDEDDGVPSAKVTLSCQRGDIHDDSHGVYLVELDGRWKVVSVNS</sequence>
<evidence type="ECO:0008006" key="4">
    <source>
        <dbReference type="Google" id="ProtNLM"/>
    </source>
</evidence>
<comment type="caution">
    <text evidence="2">The sequence shown here is derived from an EMBL/GenBank/DDBJ whole genome shotgun (WGS) entry which is preliminary data.</text>
</comment>
<protein>
    <recommendedName>
        <fullName evidence="4">Nuclear transport factor 2 family protein</fullName>
    </recommendedName>
</protein>
<dbReference type="AlphaFoldDB" id="A0A4S8NMI7"/>
<feature type="chain" id="PRO_5038622306" description="Nuclear transport factor 2 family protein" evidence="1">
    <location>
        <begin position="27"/>
        <end position="153"/>
    </location>
</feature>